<evidence type="ECO:0000259" key="8">
    <source>
        <dbReference type="Pfam" id="PF05193"/>
    </source>
</evidence>
<dbReference type="FunFam" id="3.30.830.10:FF:000003">
    <property type="entry name" value="Insulin-degrading enzyme"/>
    <property type="match status" value="1"/>
</dbReference>
<dbReference type="Pfam" id="PF22456">
    <property type="entry name" value="PqqF-like_C_4"/>
    <property type="match status" value="1"/>
</dbReference>
<keyword evidence="2" id="KW-0645">Protease</keyword>
<keyword evidence="6" id="KW-0482">Metalloprotease</keyword>
<accession>A0A6A6UQ89</accession>
<dbReference type="OrthoDB" id="952271at2759"/>
<protein>
    <submittedName>
        <fullName evidence="11">LuxS/MPP-like metallohydrolase</fullName>
    </submittedName>
</protein>
<dbReference type="InterPro" id="IPR011765">
    <property type="entry name" value="Pept_M16_N"/>
</dbReference>
<evidence type="ECO:0000256" key="3">
    <source>
        <dbReference type="ARBA" id="ARBA00022723"/>
    </source>
</evidence>
<name>A0A6A6UQ89_9PEZI</name>
<feature type="domain" description="Coenzyme PQQ synthesis protein F-like C-terminal lobe" evidence="10">
    <location>
        <begin position="807"/>
        <end position="902"/>
    </location>
</feature>
<dbReference type="FunFam" id="3.30.830.10:FF:000005">
    <property type="entry name" value="nardilysin isoform X1"/>
    <property type="match status" value="1"/>
</dbReference>
<keyword evidence="3" id="KW-0479">Metal-binding</keyword>
<dbReference type="InterPro" id="IPR032632">
    <property type="entry name" value="Peptidase_M16_M"/>
</dbReference>
<gene>
    <name evidence="11" type="ORF">BT63DRAFT_368072</name>
</gene>
<dbReference type="PANTHER" id="PTHR43690">
    <property type="entry name" value="NARDILYSIN"/>
    <property type="match status" value="1"/>
</dbReference>
<dbReference type="GO" id="GO:0005829">
    <property type="term" value="C:cytosol"/>
    <property type="evidence" value="ECO:0007669"/>
    <property type="project" value="TreeGrafter"/>
</dbReference>
<evidence type="ECO:0000256" key="2">
    <source>
        <dbReference type="ARBA" id="ARBA00022670"/>
    </source>
</evidence>
<feature type="domain" description="Peptidase M16 C-terminal" evidence="8">
    <location>
        <begin position="226"/>
        <end position="405"/>
    </location>
</feature>
<feature type="domain" description="Peptidase M16 N-terminal" evidence="7">
    <location>
        <begin position="41"/>
        <end position="198"/>
    </location>
</feature>
<dbReference type="Pfam" id="PF16187">
    <property type="entry name" value="Peptidase_M16_M"/>
    <property type="match status" value="1"/>
</dbReference>
<dbReference type="EMBL" id="MU004231">
    <property type="protein sequence ID" value="KAF2673613.1"/>
    <property type="molecule type" value="Genomic_DNA"/>
</dbReference>
<dbReference type="Pfam" id="PF00675">
    <property type="entry name" value="Peptidase_M16"/>
    <property type="match status" value="1"/>
</dbReference>
<dbReference type="SUPFAM" id="SSF63411">
    <property type="entry name" value="LuxS/MPP-like metallohydrolase"/>
    <property type="match status" value="4"/>
</dbReference>
<evidence type="ECO:0000256" key="6">
    <source>
        <dbReference type="ARBA" id="ARBA00023049"/>
    </source>
</evidence>
<evidence type="ECO:0000259" key="7">
    <source>
        <dbReference type="Pfam" id="PF00675"/>
    </source>
</evidence>
<dbReference type="InterPro" id="IPR007863">
    <property type="entry name" value="Peptidase_M16_C"/>
</dbReference>
<dbReference type="Gene3D" id="3.30.830.10">
    <property type="entry name" value="Metalloenzyme, LuxS/M16 peptidase-like"/>
    <property type="match status" value="4"/>
</dbReference>
<dbReference type="GO" id="GO:0004222">
    <property type="term" value="F:metalloendopeptidase activity"/>
    <property type="evidence" value="ECO:0007669"/>
    <property type="project" value="TreeGrafter"/>
</dbReference>
<reference evidence="11" key="1">
    <citation type="journal article" date="2020" name="Stud. Mycol.">
        <title>101 Dothideomycetes genomes: a test case for predicting lifestyles and emergence of pathogens.</title>
        <authorList>
            <person name="Haridas S."/>
            <person name="Albert R."/>
            <person name="Binder M."/>
            <person name="Bloem J."/>
            <person name="Labutti K."/>
            <person name="Salamov A."/>
            <person name="Andreopoulos B."/>
            <person name="Baker S."/>
            <person name="Barry K."/>
            <person name="Bills G."/>
            <person name="Bluhm B."/>
            <person name="Cannon C."/>
            <person name="Castanera R."/>
            <person name="Culley D."/>
            <person name="Daum C."/>
            <person name="Ezra D."/>
            <person name="Gonzalez J."/>
            <person name="Henrissat B."/>
            <person name="Kuo A."/>
            <person name="Liang C."/>
            <person name="Lipzen A."/>
            <person name="Lutzoni F."/>
            <person name="Magnuson J."/>
            <person name="Mondo S."/>
            <person name="Nolan M."/>
            <person name="Ohm R."/>
            <person name="Pangilinan J."/>
            <person name="Park H.-J."/>
            <person name="Ramirez L."/>
            <person name="Alfaro M."/>
            <person name="Sun H."/>
            <person name="Tritt A."/>
            <person name="Yoshinaga Y."/>
            <person name="Zwiers L.-H."/>
            <person name="Turgeon B."/>
            <person name="Goodwin S."/>
            <person name="Spatafora J."/>
            <person name="Crous P."/>
            <person name="Grigoriev I."/>
        </authorList>
    </citation>
    <scope>NUCLEOTIDE SEQUENCE</scope>
    <source>
        <strain evidence="11">CBS 115976</strain>
    </source>
</reference>
<organism evidence="11 12">
    <name type="scientific">Microthyrium microscopicum</name>
    <dbReference type="NCBI Taxonomy" id="703497"/>
    <lineage>
        <taxon>Eukaryota</taxon>
        <taxon>Fungi</taxon>
        <taxon>Dikarya</taxon>
        <taxon>Ascomycota</taxon>
        <taxon>Pezizomycotina</taxon>
        <taxon>Dothideomycetes</taxon>
        <taxon>Dothideomycetes incertae sedis</taxon>
        <taxon>Microthyriales</taxon>
        <taxon>Microthyriaceae</taxon>
        <taxon>Microthyrium</taxon>
    </lineage>
</organism>
<keyword evidence="12" id="KW-1185">Reference proteome</keyword>
<dbReference type="Pfam" id="PF05193">
    <property type="entry name" value="Peptidase_M16_C"/>
    <property type="match status" value="1"/>
</dbReference>
<evidence type="ECO:0000259" key="9">
    <source>
        <dbReference type="Pfam" id="PF16187"/>
    </source>
</evidence>
<dbReference type="PANTHER" id="PTHR43690:SF18">
    <property type="entry name" value="INSULIN-DEGRADING ENZYME-RELATED"/>
    <property type="match status" value="1"/>
</dbReference>
<feature type="domain" description="Peptidase M16 middle/third" evidence="9">
    <location>
        <begin position="411"/>
        <end position="699"/>
    </location>
</feature>
<dbReference type="GO" id="GO:0046872">
    <property type="term" value="F:metal ion binding"/>
    <property type="evidence" value="ECO:0007669"/>
    <property type="project" value="UniProtKB-KW"/>
</dbReference>
<sequence>MTAPIHNKSVVSAARVTDSLEKPALDDRSYRVILLPNQLEVLLIHDPKTDKASAALDVNVGSYSDAEDMPGLAHAVEHMLFMGTEKFPSENEYNQYLSTHNGYSNAFTAATSTNFYFEVAASAHTPSNSKASSQIDVSKTTNDSILYGALDRFAQFFVKPLFLEDTLKKELRSVDSENKKNLQSDTWRLHQLSQSVSNKKHPYNHFSTGNWKTLHDNPLSKGVDLRARFMDFYEKHYSANRMKLVVLGRESLDELESWTVELFSDVPNKNLQQNRWDDIPLFEENGSFMQLFAKPVADVRTLSFFFPYPDETDMWDCHPSHYLSHLIGHEGPGSVLAYLKEKGWADSLSCGSLPLCPGAAYFDIRVTLTAEGLIQYQEIAKVIFQYIALLREGTPQEWVFEELKNVGEVEFRFKQNSSASKTASRLSGMMQRPYPRDELLSAPVTTRVFSPAKIQEGLEYLRPDNVRITVVSQNYPGTWDKKEAWYGTEYSYQPWPKDFKKMIIDAAGARSADRPSQLHLPHKNEFIPTRLDVEKKEVLTPAIAPKLIRNDQYVRIWYKKDDQFWVPKANVKITLRTPLSSITPRCSAISKLYCSLVQDSLNEYSYDAEIAGLEYSLSQNGLGLQIIISGYNDKMAVLLEKVLHSMRELNVKEDRFDIIKERAQRVYKNWHFKQPFHQVGTYKSWLTQDRSFIVDELANELQNITVEDIRAFYPQLLKQLHIEVLAHGNLSKEDARNITDLVETILKPKGLPSAQWPMRRTLVIPPGSNYLYERTLADPENVNHCIEYVLPIGDDQDRNLRAKTLLAASIGEEPCYDQLRTKEQLGYVVFSGAVIPVTHLCYRILVQSEKSPDYLEGRIEAFLVQLGEQIRDMDENKFEKHKAGLCSKISEKPKNLKDESIQLMSYILAETFAFDSAETDVAEVMKLTKADIVDFYNSYLSPASKTRSKLSIHLLAQATPASIAAHMTPEEQLDKTVALIVQLFQSNMPVDADKLKARFAKVDLSGGDSDAVLGAVGTYLREDAGLPQEDVQGILEQGKLAIGSVLASVGIESKTETPATTDVIPVAAKATTITDVHEFRASLQASLGLRPVRDISEYEDIESKL</sequence>
<dbReference type="GO" id="GO:0005739">
    <property type="term" value="C:mitochondrion"/>
    <property type="evidence" value="ECO:0007669"/>
    <property type="project" value="TreeGrafter"/>
</dbReference>
<comment type="similarity">
    <text evidence="1">Belongs to the peptidase M16 family.</text>
</comment>
<dbReference type="AlphaFoldDB" id="A0A6A6UQ89"/>
<dbReference type="GO" id="GO:0051603">
    <property type="term" value="P:proteolysis involved in protein catabolic process"/>
    <property type="evidence" value="ECO:0007669"/>
    <property type="project" value="TreeGrafter"/>
</dbReference>
<keyword evidence="5" id="KW-0862">Zinc</keyword>
<dbReference type="InterPro" id="IPR050626">
    <property type="entry name" value="Peptidase_M16"/>
</dbReference>
<evidence type="ECO:0000256" key="1">
    <source>
        <dbReference type="ARBA" id="ARBA00007261"/>
    </source>
</evidence>
<evidence type="ECO:0000256" key="4">
    <source>
        <dbReference type="ARBA" id="ARBA00022801"/>
    </source>
</evidence>
<evidence type="ECO:0000313" key="12">
    <source>
        <dbReference type="Proteomes" id="UP000799302"/>
    </source>
</evidence>
<dbReference type="FunFam" id="3.30.830.10:FF:000004">
    <property type="entry name" value="Putative insulin-degrading enzyme"/>
    <property type="match status" value="1"/>
</dbReference>
<proteinExistence type="inferred from homology"/>
<keyword evidence="4 11" id="KW-0378">Hydrolase</keyword>
<dbReference type="InterPro" id="IPR054734">
    <property type="entry name" value="PqqF-like_C_4"/>
</dbReference>
<evidence type="ECO:0000313" key="11">
    <source>
        <dbReference type="EMBL" id="KAF2673613.1"/>
    </source>
</evidence>
<evidence type="ECO:0000256" key="5">
    <source>
        <dbReference type="ARBA" id="ARBA00022833"/>
    </source>
</evidence>
<evidence type="ECO:0000259" key="10">
    <source>
        <dbReference type="Pfam" id="PF22456"/>
    </source>
</evidence>
<dbReference type="GO" id="GO:0043171">
    <property type="term" value="P:peptide catabolic process"/>
    <property type="evidence" value="ECO:0007669"/>
    <property type="project" value="TreeGrafter"/>
</dbReference>
<dbReference type="InterPro" id="IPR011249">
    <property type="entry name" value="Metalloenz_LuxS/M16"/>
</dbReference>
<dbReference type="Proteomes" id="UP000799302">
    <property type="component" value="Unassembled WGS sequence"/>
</dbReference>